<organism evidence="2 3">
    <name type="scientific">Agromyces marinus</name>
    <dbReference type="NCBI Taxonomy" id="1389020"/>
    <lineage>
        <taxon>Bacteria</taxon>
        <taxon>Bacillati</taxon>
        <taxon>Actinomycetota</taxon>
        <taxon>Actinomycetes</taxon>
        <taxon>Micrococcales</taxon>
        <taxon>Microbacteriaceae</taxon>
        <taxon>Agromyces</taxon>
    </lineage>
</organism>
<feature type="domain" description="SGNH hydrolase-type esterase" evidence="1">
    <location>
        <begin position="84"/>
        <end position="298"/>
    </location>
</feature>
<name>A0ABN6Y977_9MICO</name>
<evidence type="ECO:0000313" key="2">
    <source>
        <dbReference type="EMBL" id="BDZ53869.1"/>
    </source>
</evidence>
<dbReference type="Proteomes" id="UP001321477">
    <property type="component" value="Chromosome"/>
</dbReference>
<dbReference type="InterPro" id="IPR037460">
    <property type="entry name" value="SEST-like"/>
</dbReference>
<dbReference type="EMBL" id="AP027734">
    <property type="protein sequence ID" value="BDZ53869.1"/>
    <property type="molecule type" value="Genomic_DNA"/>
</dbReference>
<dbReference type="PANTHER" id="PTHR37981">
    <property type="entry name" value="LIPASE 2"/>
    <property type="match status" value="1"/>
</dbReference>
<evidence type="ECO:0000313" key="3">
    <source>
        <dbReference type="Proteomes" id="UP001321477"/>
    </source>
</evidence>
<accession>A0ABN6Y977</accession>
<proteinExistence type="predicted"/>
<dbReference type="InterPro" id="IPR013830">
    <property type="entry name" value="SGNH_hydro"/>
</dbReference>
<dbReference type="SUPFAM" id="SSF52266">
    <property type="entry name" value="SGNH hydrolase"/>
    <property type="match status" value="1"/>
</dbReference>
<keyword evidence="3" id="KW-1185">Reference proteome</keyword>
<dbReference type="CDD" id="cd01823">
    <property type="entry name" value="SEST_like"/>
    <property type="match status" value="1"/>
</dbReference>
<evidence type="ECO:0000259" key="1">
    <source>
        <dbReference type="Pfam" id="PF13472"/>
    </source>
</evidence>
<dbReference type="PANTHER" id="PTHR37981:SF1">
    <property type="entry name" value="SGNH HYDROLASE-TYPE ESTERASE DOMAIN-CONTAINING PROTEIN"/>
    <property type="match status" value="1"/>
</dbReference>
<sequence>MMFGRRDPLAAASVEAAPERRRRIALVAAALLAALALVLGASLAAPADSAHAAVPMAKPVKPGKPGGGNGGGSGGGTTELAYAAVGDSFASGVGAGSYLDTTCYRSTKSYPKLLDADADKALVAFSACSGSDTADVIAQAASVPSTAKLITVTVGGNDVGFADVMQNCFVLPNSSCATHIANGAAAVESDAFAASITDVITTLRTRAPAAKIVVTGYPLLFWENASGVNPKYTWADEVNDETVALNDRIQSVAQSGGAVFVDVEGVFAGHGIGSSSPWINDWRWLSQTNSFHPNAAGYVAYANAIRAVPLS</sequence>
<dbReference type="Gene3D" id="3.40.50.1110">
    <property type="entry name" value="SGNH hydrolase"/>
    <property type="match status" value="1"/>
</dbReference>
<dbReference type="InterPro" id="IPR036514">
    <property type="entry name" value="SGNH_hydro_sf"/>
</dbReference>
<dbReference type="Pfam" id="PF13472">
    <property type="entry name" value="Lipase_GDSL_2"/>
    <property type="match status" value="1"/>
</dbReference>
<dbReference type="RefSeq" id="WP_286329442.1">
    <property type="nucleotide sequence ID" value="NZ_AP027734.1"/>
</dbReference>
<reference evidence="3" key="1">
    <citation type="journal article" date="2019" name="Int. J. Syst. Evol. Microbiol.">
        <title>The Global Catalogue of Microorganisms (GCM) 10K type strain sequencing project: providing services to taxonomists for standard genome sequencing and annotation.</title>
        <authorList>
            <consortium name="The Broad Institute Genomics Platform"/>
            <consortium name="The Broad Institute Genome Sequencing Center for Infectious Disease"/>
            <person name="Wu L."/>
            <person name="Ma J."/>
        </authorList>
    </citation>
    <scope>NUCLEOTIDE SEQUENCE [LARGE SCALE GENOMIC DNA]</scope>
    <source>
        <strain evidence="3">NBRC 109019</strain>
    </source>
</reference>
<protein>
    <recommendedName>
        <fullName evidence="1">SGNH hydrolase-type esterase domain-containing protein</fullName>
    </recommendedName>
</protein>
<gene>
    <name evidence="2" type="ORF">GCM10025870_09420</name>
</gene>